<dbReference type="RefSeq" id="WP_060691952.1">
    <property type="nucleotide sequence ID" value="NZ_CP012676.1"/>
</dbReference>
<proteinExistence type="predicted"/>
<evidence type="ECO:0000313" key="1">
    <source>
        <dbReference type="EMBL" id="OKA20752.1"/>
    </source>
</evidence>
<accession>A0ABX3E6L2</accession>
<evidence type="ECO:0000313" key="2">
    <source>
        <dbReference type="Proteomes" id="UP000186677"/>
    </source>
</evidence>
<sequence length="149" mass="16302">MTDFLDTPEGPDWLHDAINSLICGDNVTAPRAHGKSIALVTPQLLWEALAEHLGAQEHIAPLLTDNREYPIEQLLCEIVADGRRIHGNAYDLACKALGQPKAKHHPTALHDVAEALIRPHANEYGLARAEELEVDRAADLAEQRKADAA</sequence>
<comment type="caution">
    <text evidence="1">The sequence shown here is derived from an EMBL/GenBank/DDBJ whole genome shotgun (WGS) entry which is preliminary data.</text>
</comment>
<reference evidence="1 2" key="1">
    <citation type="submission" date="2016-11" db="EMBL/GenBank/DDBJ databases">
        <title>Draft genome of Pseudomonas versuta A4R1.5.</title>
        <authorList>
            <person name="See-Too W.-S."/>
        </authorList>
    </citation>
    <scope>NUCLEOTIDE SEQUENCE [LARGE SCALE GENOMIC DNA]</scope>
    <source>
        <strain evidence="1 2">A4R1.5</strain>
    </source>
</reference>
<gene>
    <name evidence="1" type="ORF">BOH73_13000</name>
</gene>
<dbReference type="EMBL" id="MPJC01000007">
    <property type="protein sequence ID" value="OKA20752.1"/>
    <property type="molecule type" value="Genomic_DNA"/>
</dbReference>
<keyword evidence="2" id="KW-1185">Reference proteome</keyword>
<name>A0ABX3E6L2_9PSED</name>
<dbReference type="Proteomes" id="UP000186677">
    <property type="component" value="Unassembled WGS sequence"/>
</dbReference>
<protein>
    <submittedName>
        <fullName evidence="1">Uncharacterized protein</fullName>
    </submittedName>
</protein>
<organism evidence="1 2">
    <name type="scientific">Pseudomonas versuta</name>
    <dbReference type="NCBI Taxonomy" id="1788301"/>
    <lineage>
        <taxon>Bacteria</taxon>
        <taxon>Pseudomonadati</taxon>
        <taxon>Pseudomonadota</taxon>
        <taxon>Gammaproteobacteria</taxon>
        <taxon>Pseudomonadales</taxon>
        <taxon>Pseudomonadaceae</taxon>
        <taxon>Pseudomonas</taxon>
    </lineage>
</organism>